<proteinExistence type="predicted"/>
<feature type="compositionally biased region" description="Polar residues" evidence="1">
    <location>
        <begin position="199"/>
        <end position="209"/>
    </location>
</feature>
<feature type="compositionally biased region" description="Low complexity" evidence="1">
    <location>
        <begin position="114"/>
        <end position="137"/>
    </location>
</feature>
<organism evidence="3 4">
    <name type="scientific">Arthrobacter deserti</name>
    <dbReference type="NCBI Taxonomy" id="1742687"/>
    <lineage>
        <taxon>Bacteria</taxon>
        <taxon>Bacillati</taxon>
        <taxon>Actinomycetota</taxon>
        <taxon>Actinomycetes</taxon>
        <taxon>Micrococcales</taxon>
        <taxon>Micrococcaceae</taxon>
        <taxon>Arthrobacter</taxon>
    </lineage>
</organism>
<keyword evidence="4" id="KW-1185">Reference proteome</keyword>
<dbReference type="InterPro" id="IPR029447">
    <property type="entry name" value="DUF4439"/>
</dbReference>
<name>A0ABX1JPX3_9MICC</name>
<feature type="region of interest" description="Disordered" evidence="1">
    <location>
        <begin position="356"/>
        <end position="384"/>
    </location>
</feature>
<feature type="region of interest" description="Disordered" evidence="1">
    <location>
        <begin position="190"/>
        <end position="233"/>
    </location>
</feature>
<evidence type="ECO:0000313" key="3">
    <source>
        <dbReference type="EMBL" id="NKX49862.1"/>
    </source>
</evidence>
<feature type="domain" description="DUF4439" evidence="2">
    <location>
        <begin position="238"/>
        <end position="364"/>
    </location>
</feature>
<evidence type="ECO:0000313" key="4">
    <source>
        <dbReference type="Proteomes" id="UP000523795"/>
    </source>
</evidence>
<dbReference type="InterPro" id="IPR009078">
    <property type="entry name" value="Ferritin-like_SF"/>
</dbReference>
<dbReference type="Gene3D" id="1.20.1260.10">
    <property type="match status" value="1"/>
</dbReference>
<feature type="region of interest" description="Disordered" evidence="1">
    <location>
        <begin position="110"/>
        <end position="141"/>
    </location>
</feature>
<dbReference type="SUPFAM" id="SSF47240">
    <property type="entry name" value="Ferritin-like"/>
    <property type="match status" value="1"/>
</dbReference>
<evidence type="ECO:0000259" key="2">
    <source>
        <dbReference type="Pfam" id="PF14530"/>
    </source>
</evidence>
<dbReference type="Proteomes" id="UP000523795">
    <property type="component" value="Unassembled WGS sequence"/>
</dbReference>
<dbReference type="InterPro" id="IPR012347">
    <property type="entry name" value="Ferritin-like"/>
</dbReference>
<reference evidence="3 4" key="1">
    <citation type="submission" date="2020-04" db="EMBL/GenBank/DDBJ databases">
        <authorList>
            <person name="Liu S."/>
        </authorList>
    </citation>
    <scope>NUCLEOTIDE SEQUENCE [LARGE SCALE GENOMIC DNA]</scope>
    <source>
        <strain evidence="3 4">CGMCC 1.15091</strain>
    </source>
</reference>
<protein>
    <submittedName>
        <fullName evidence="3">DUF4439 domain-containing protein</fullName>
    </submittedName>
</protein>
<sequence>MKSRAKPVPARPEAGPQVQRGGASRAARAAGRGLLLLLAGALVVGTGTVVTEPEGGAGRQDTTELARLQAAEQLQVLAADFEALAAARGGDVLADTAVLLSRQTQLLGPDTQLPAGTAASPGAAPATPDPDASAAAAGTVPGLGESTRRLAVVSRSLLSTAQDVEPGLARLLASIGAADYAQAALLQRETGTPEELPQPWQSPDTSWAGSCSEPGGAPTAADGTPAAGPSGRPTTADALGAVVVSERKLAYVYEAALPRLAGKARAAAQKRYLQHRALIGRWEGIARGLCMEVPPAEAAYELPAGLAAKPGPVLAEAEAAGAAAYADLVAFSSGNLRSRASGDLLGAVRRIADSSGSLSAAPGLGSLAGVSGGQAPTVRPPDAR</sequence>
<comment type="caution">
    <text evidence="3">The sequence shown here is derived from an EMBL/GenBank/DDBJ whole genome shotgun (WGS) entry which is preliminary data.</text>
</comment>
<evidence type="ECO:0000256" key="1">
    <source>
        <dbReference type="SAM" id="MobiDB-lite"/>
    </source>
</evidence>
<feature type="region of interest" description="Disordered" evidence="1">
    <location>
        <begin position="1"/>
        <end position="24"/>
    </location>
</feature>
<accession>A0ABX1JPX3</accession>
<feature type="compositionally biased region" description="Low complexity" evidence="1">
    <location>
        <begin position="356"/>
        <end position="369"/>
    </location>
</feature>
<dbReference type="Pfam" id="PF14530">
    <property type="entry name" value="DUF4439"/>
    <property type="match status" value="1"/>
</dbReference>
<feature type="compositionally biased region" description="Low complexity" evidence="1">
    <location>
        <begin position="214"/>
        <end position="229"/>
    </location>
</feature>
<gene>
    <name evidence="3" type="ORF">HER39_04595</name>
</gene>
<dbReference type="EMBL" id="JAAZSR010000044">
    <property type="protein sequence ID" value="NKX49862.1"/>
    <property type="molecule type" value="Genomic_DNA"/>
</dbReference>